<dbReference type="InterPro" id="IPR019111">
    <property type="entry name" value="PRESA_N"/>
</dbReference>
<dbReference type="VEuPathDB" id="PlasmoDB:PmUG01_00051700"/>
<dbReference type="PANTHER" id="PTHR36193">
    <property type="entry name" value="PHISTB DOMAIN-CONTAINING RESA-LIKE PROTEIN 1"/>
    <property type="match status" value="1"/>
</dbReference>
<dbReference type="PANTHER" id="PTHR36193:SF23">
    <property type="entry name" value="PHISTB DOMAIN-CONTAINING RESA-LIKE PROTEIN 1"/>
    <property type="match status" value="1"/>
</dbReference>
<dbReference type="EMBL" id="FLQW01002440">
    <property type="protein sequence ID" value="SBS93266.1"/>
    <property type="molecule type" value="Genomic_DNA"/>
</dbReference>
<proteinExistence type="predicted"/>
<dbReference type="InterPro" id="IPR044885">
    <property type="entry name" value="PRESA_N_sf"/>
</dbReference>
<dbReference type="NCBIfam" id="TIGR01639">
    <property type="entry name" value="P_fal_TIGR01639"/>
    <property type="match status" value="1"/>
</dbReference>
<sequence length="328" mass="39119">MIFCYKNFSLLRKEFIQSNKKISKNNFTSSLERGKGKKIIKKSIRNKFIHLKLSEVLFVLLFFILQNKHIYESCVCTKLEGNKRGSRKLSNCIRKINRLCTRIKEDVKHKGIFKYLESKNIKGDDNEKDKICTPMDSKKINENGSKIFKTNKSTSNLKRIPFGYRGSDEAEKLTEEEIGEKINNLGDLVSVKEMYTIWNYVHNNEKKVYIKMQQAIRTYCEYLASIYGVPNKMKNEEYMKACKKMTYKFLEKEKKLRKNFYDLLKNGAVDRAKFISFIFETKKIWCINRNKMKNFWNIMLTKKSKRFWNDITQFRKIKLSYNLNQAKK</sequence>
<dbReference type="AlphaFoldDB" id="A0A1A8WM36"/>
<dbReference type="Proteomes" id="UP000078597">
    <property type="component" value="Unassembled WGS sequence"/>
</dbReference>
<accession>A0A1A8WM36</accession>
<reference evidence="3" key="1">
    <citation type="submission" date="2016-05" db="EMBL/GenBank/DDBJ databases">
        <authorList>
            <person name="Naeem Raeece"/>
        </authorList>
    </citation>
    <scope>NUCLEOTIDE SEQUENCE [LARGE SCALE GENOMIC DNA]</scope>
</reference>
<dbReference type="Pfam" id="PF09687">
    <property type="entry name" value="PRESAN"/>
    <property type="match status" value="1"/>
</dbReference>
<evidence type="ECO:0000313" key="3">
    <source>
        <dbReference type="Proteomes" id="UP000078597"/>
    </source>
</evidence>
<gene>
    <name evidence="2" type="ORF">PMALA_039040</name>
</gene>
<dbReference type="InterPro" id="IPR006526">
    <property type="entry name" value="Export_prot_PHISTa/b/c"/>
</dbReference>
<evidence type="ECO:0000313" key="2">
    <source>
        <dbReference type="EMBL" id="SBS93266.1"/>
    </source>
</evidence>
<name>A0A1A8WM36_PLAMA</name>
<protein>
    <recommendedName>
        <fullName evidence="1">Plasmodium RESA N-terminal domain-containing protein</fullName>
    </recommendedName>
</protein>
<dbReference type="Gene3D" id="6.10.280.180">
    <property type="entry name" value="Plasmodium RESA, N-terminal helical domain"/>
    <property type="match status" value="1"/>
</dbReference>
<feature type="domain" description="Plasmodium RESA N-terminal" evidence="1">
    <location>
        <begin position="172"/>
        <end position="296"/>
    </location>
</feature>
<organism evidence="2 3">
    <name type="scientific">Plasmodium malariae</name>
    <dbReference type="NCBI Taxonomy" id="5858"/>
    <lineage>
        <taxon>Eukaryota</taxon>
        <taxon>Sar</taxon>
        <taxon>Alveolata</taxon>
        <taxon>Apicomplexa</taxon>
        <taxon>Aconoidasida</taxon>
        <taxon>Haemosporida</taxon>
        <taxon>Plasmodiidae</taxon>
        <taxon>Plasmodium</taxon>
        <taxon>Plasmodium (Plasmodium)</taxon>
    </lineage>
</organism>
<evidence type="ECO:0000259" key="1">
    <source>
        <dbReference type="Pfam" id="PF09687"/>
    </source>
</evidence>